<organism evidence="1 2">
    <name type="scientific">Digitaria exilis</name>
    <dbReference type="NCBI Taxonomy" id="1010633"/>
    <lineage>
        <taxon>Eukaryota</taxon>
        <taxon>Viridiplantae</taxon>
        <taxon>Streptophyta</taxon>
        <taxon>Embryophyta</taxon>
        <taxon>Tracheophyta</taxon>
        <taxon>Spermatophyta</taxon>
        <taxon>Magnoliopsida</taxon>
        <taxon>Liliopsida</taxon>
        <taxon>Poales</taxon>
        <taxon>Poaceae</taxon>
        <taxon>PACMAD clade</taxon>
        <taxon>Panicoideae</taxon>
        <taxon>Panicodae</taxon>
        <taxon>Paniceae</taxon>
        <taxon>Anthephorinae</taxon>
        <taxon>Digitaria</taxon>
    </lineage>
</organism>
<dbReference type="Proteomes" id="UP000636709">
    <property type="component" value="Unassembled WGS sequence"/>
</dbReference>
<evidence type="ECO:0000313" key="1">
    <source>
        <dbReference type="EMBL" id="KAF8692621.1"/>
    </source>
</evidence>
<comment type="caution">
    <text evidence="1">The sequence shown here is derived from an EMBL/GenBank/DDBJ whole genome shotgun (WGS) entry which is preliminary data.</text>
</comment>
<keyword evidence="2" id="KW-1185">Reference proteome</keyword>
<proteinExistence type="predicted"/>
<protein>
    <submittedName>
        <fullName evidence="1">Uncharacterized protein</fullName>
    </submittedName>
</protein>
<dbReference type="AlphaFoldDB" id="A0A835EFE4"/>
<dbReference type="EMBL" id="JACEFO010001934">
    <property type="protein sequence ID" value="KAF8692621.1"/>
    <property type="molecule type" value="Genomic_DNA"/>
</dbReference>
<reference evidence="1" key="1">
    <citation type="submission" date="2020-07" db="EMBL/GenBank/DDBJ databases">
        <title>Genome sequence and genetic diversity analysis of an under-domesticated orphan crop, white fonio (Digitaria exilis).</title>
        <authorList>
            <person name="Bennetzen J.L."/>
            <person name="Chen S."/>
            <person name="Ma X."/>
            <person name="Wang X."/>
            <person name="Yssel A.E.J."/>
            <person name="Chaluvadi S.R."/>
            <person name="Johnson M."/>
            <person name="Gangashetty P."/>
            <person name="Hamidou F."/>
            <person name="Sanogo M.D."/>
            <person name="Zwaenepoel A."/>
            <person name="Wallace J."/>
            <person name="Van De Peer Y."/>
            <person name="Van Deynze A."/>
        </authorList>
    </citation>
    <scope>NUCLEOTIDE SEQUENCE</scope>
    <source>
        <tissue evidence="1">Leaves</tissue>
    </source>
</reference>
<accession>A0A835EFE4</accession>
<gene>
    <name evidence="1" type="ORF">HU200_039439</name>
</gene>
<name>A0A835EFE4_9POAL</name>
<evidence type="ECO:0000313" key="2">
    <source>
        <dbReference type="Proteomes" id="UP000636709"/>
    </source>
</evidence>
<sequence>MSLFAKIKEEASTWVTVGTKQLTQTVSSSLRTRTTPIFAGCPAIKYSLL</sequence>